<dbReference type="OrthoDB" id="9776786at2"/>
<dbReference type="GO" id="GO:0055085">
    <property type="term" value="P:transmembrane transport"/>
    <property type="evidence" value="ECO:0007669"/>
    <property type="project" value="InterPro"/>
</dbReference>
<dbReference type="RefSeq" id="WP_127080311.1">
    <property type="nucleotide sequence ID" value="NZ_RSCL01000003.1"/>
</dbReference>
<protein>
    <recommendedName>
        <fullName evidence="5">Phosphonate ABC transporter substrate-binding protein</fullName>
    </recommendedName>
</protein>
<dbReference type="InterPro" id="IPR005770">
    <property type="entry name" value="PhnD"/>
</dbReference>
<keyword evidence="4" id="KW-1185">Reference proteome</keyword>
<organism evidence="3 4">
    <name type="scientific">Dulcicalothrix desertica PCC 7102</name>
    <dbReference type="NCBI Taxonomy" id="232991"/>
    <lineage>
        <taxon>Bacteria</taxon>
        <taxon>Bacillati</taxon>
        <taxon>Cyanobacteriota</taxon>
        <taxon>Cyanophyceae</taxon>
        <taxon>Nostocales</taxon>
        <taxon>Calotrichaceae</taxon>
        <taxon>Dulcicalothrix</taxon>
    </lineage>
</organism>
<evidence type="ECO:0000313" key="3">
    <source>
        <dbReference type="EMBL" id="RUT08521.1"/>
    </source>
</evidence>
<evidence type="ECO:0000256" key="2">
    <source>
        <dbReference type="ARBA" id="ARBA00022729"/>
    </source>
</evidence>
<dbReference type="GO" id="GO:0043190">
    <property type="term" value="C:ATP-binding cassette (ABC) transporter complex"/>
    <property type="evidence" value="ECO:0007669"/>
    <property type="project" value="InterPro"/>
</dbReference>
<reference evidence="3" key="1">
    <citation type="submission" date="2018-12" db="EMBL/GenBank/DDBJ databases">
        <authorList>
            <person name="Will S."/>
            <person name="Neumann-Schaal M."/>
            <person name="Henke P."/>
        </authorList>
    </citation>
    <scope>NUCLEOTIDE SEQUENCE</scope>
    <source>
        <strain evidence="3">PCC 7102</strain>
    </source>
</reference>
<dbReference type="EMBL" id="RSCL01000003">
    <property type="protein sequence ID" value="RUT08521.1"/>
    <property type="molecule type" value="Genomic_DNA"/>
</dbReference>
<proteinExistence type="inferred from homology"/>
<comment type="similarity">
    <text evidence="1">Belongs to the phosphate/phosphite/phosphonate binding protein family.</text>
</comment>
<evidence type="ECO:0000313" key="4">
    <source>
        <dbReference type="Proteomes" id="UP000271624"/>
    </source>
</evidence>
<dbReference type="PANTHER" id="PTHR35841">
    <property type="entry name" value="PHOSPHONATES-BINDING PERIPLASMIC PROTEIN"/>
    <property type="match status" value="1"/>
</dbReference>
<dbReference type="Pfam" id="PF12974">
    <property type="entry name" value="Phosphonate-bd"/>
    <property type="match status" value="1"/>
</dbReference>
<dbReference type="PANTHER" id="PTHR35841:SF1">
    <property type="entry name" value="PHOSPHONATES-BINDING PERIPLASMIC PROTEIN"/>
    <property type="match status" value="1"/>
</dbReference>
<dbReference type="SUPFAM" id="SSF53850">
    <property type="entry name" value="Periplasmic binding protein-like II"/>
    <property type="match status" value="1"/>
</dbReference>
<reference evidence="3" key="2">
    <citation type="journal article" date="2019" name="Genome Biol. Evol.">
        <title>Day and night: Metabolic profiles and evolutionary relationships of six axenic non-marine cyanobacteria.</title>
        <authorList>
            <person name="Will S.E."/>
            <person name="Henke P."/>
            <person name="Boedeker C."/>
            <person name="Huang S."/>
            <person name="Brinkmann H."/>
            <person name="Rohde M."/>
            <person name="Jarek M."/>
            <person name="Friedl T."/>
            <person name="Seufert S."/>
            <person name="Schumacher M."/>
            <person name="Overmann J."/>
            <person name="Neumann-Schaal M."/>
            <person name="Petersen J."/>
        </authorList>
    </citation>
    <scope>NUCLEOTIDE SEQUENCE [LARGE SCALE GENOMIC DNA]</scope>
    <source>
        <strain evidence="3">PCC 7102</strain>
    </source>
</reference>
<dbReference type="AlphaFoldDB" id="A0A3S1AQE3"/>
<dbReference type="Proteomes" id="UP000271624">
    <property type="component" value="Unassembled WGS sequence"/>
</dbReference>
<keyword evidence="2" id="KW-0732">Signal</keyword>
<name>A0A3S1AQE3_9CYAN</name>
<accession>A0A3S1AQE3</accession>
<evidence type="ECO:0000256" key="1">
    <source>
        <dbReference type="ARBA" id="ARBA00007162"/>
    </source>
</evidence>
<evidence type="ECO:0008006" key="5">
    <source>
        <dbReference type="Google" id="ProtNLM"/>
    </source>
</evidence>
<comment type="caution">
    <text evidence="3">The sequence shown here is derived from an EMBL/GenBank/DDBJ whole genome shotgun (WGS) entry which is preliminary data.</text>
</comment>
<dbReference type="NCBIfam" id="TIGR01098">
    <property type="entry name" value="3A0109s03R"/>
    <property type="match status" value="1"/>
</dbReference>
<sequence length="347" mass="38274">MLVHLISFLKQSPNLLLVILSQEFFLRKTKANTLQTLFPLYRIVGFAICTITLALTTGCIKEQASKPSKSDSTTTLSNSVESFALRISVQPTQNKAQQEQIIAPLDAHLEKVLGQRVDFLIAKDYKDSVDMLVDGRANAAYVGVVSYFEALERGVKVKPLVAPIDQYTARPWYRSCIIVAANSPIKTLADLKGKRVAFVNRSSTSGYLMPLAALRQLGIDPERDFAQVLFGGTHEQTEALLGKNGVHAIATNLASYNKWKQQGKLTSQDSRLLWESTPVPHASVLVSQNLPPSLIEKLKEAFLTTPPGIQDLMGAETAGYTLVESEDYNSFGQLRHQLNLVKQESAQ</sequence>
<dbReference type="Gene3D" id="3.40.190.10">
    <property type="entry name" value="Periplasmic binding protein-like II"/>
    <property type="match status" value="2"/>
</dbReference>
<gene>
    <name evidence="3" type="ORF">DSM106972_016890</name>
</gene>